<sequence length="82" mass="10319">MIRISGYLYFMKQLKHYRFNELWLALNLFMSFPRRRESRKDFENYKDIRVYHYLNILKGFYLYYLLDSRLRGNDIRAYEASN</sequence>
<organism evidence="1 2">
    <name type="scientific">Rickettsia tillamookensis</name>
    <dbReference type="NCBI Taxonomy" id="2761623"/>
    <lineage>
        <taxon>Bacteria</taxon>
        <taxon>Pseudomonadati</taxon>
        <taxon>Pseudomonadota</taxon>
        <taxon>Alphaproteobacteria</taxon>
        <taxon>Rickettsiales</taxon>
        <taxon>Rickettsiaceae</taxon>
        <taxon>Rickettsieae</taxon>
        <taxon>Rickettsia</taxon>
        <taxon>spotted fever group</taxon>
    </lineage>
</organism>
<evidence type="ECO:0000313" key="2">
    <source>
        <dbReference type="Proteomes" id="UP000595296"/>
    </source>
</evidence>
<evidence type="ECO:0000313" key="1">
    <source>
        <dbReference type="EMBL" id="QQV74612.1"/>
    </source>
</evidence>
<accession>A0A9E6MGK1</accession>
<reference evidence="1 2" key="1">
    <citation type="journal article" date="2021" name="Int. J. Syst. Evol. Microbiol.">
        <title>Characterization of a novel transitional group Rickettsia species (Rickettsia tillamookensis sp. nov.) from the western black-legged tick, Ixodes pacificus.</title>
        <authorList>
            <person name="Gauthier D.T."/>
            <person name="Karpathy S.E."/>
            <person name="Grizzard S.L."/>
            <person name="Batra D."/>
            <person name="Rowe L.A."/>
            <person name="Paddock C.D."/>
        </authorList>
    </citation>
    <scope>NUCLEOTIDE SEQUENCE [LARGE SCALE GENOMIC DNA]</scope>
    <source>
        <strain evidence="1 2">Tillamook 23</strain>
    </source>
</reference>
<name>A0A9E6MGK1_9RICK</name>
<dbReference type="Proteomes" id="UP000595296">
    <property type="component" value="Chromosome"/>
</dbReference>
<gene>
    <name evidence="1" type="ORF">H6P87_00148</name>
</gene>
<keyword evidence="2" id="KW-1185">Reference proteome</keyword>
<dbReference type="EMBL" id="CP060138">
    <property type="protein sequence ID" value="QQV74612.1"/>
    <property type="molecule type" value="Genomic_DNA"/>
</dbReference>
<protein>
    <submittedName>
        <fullName evidence="1">Uncharacterized protein</fullName>
    </submittedName>
</protein>
<proteinExistence type="predicted"/>